<dbReference type="EMBL" id="JAULSN010000006">
    <property type="protein sequence ID" value="KAK3369802.1"/>
    <property type="molecule type" value="Genomic_DNA"/>
</dbReference>
<gene>
    <name evidence="2" type="ORF">B0T24DRAFT_366148</name>
</gene>
<reference evidence="2" key="2">
    <citation type="submission" date="2023-06" db="EMBL/GenBank/DDBJ databases">
        <authorList>
            <consortium name="Lawrence Berkeley National Laboratory"/>
            <person name="Haridas S."/>
            <person name="Hensen N."/>
            <person name="Bonometti L."/>
            <person name="Westerberg I."/>
            <person name="Brannstrom I.O."/>
            <person name="Guillou S."/>
            <person name="Cros-Aarteil S."/>
            <person name="Calhoun S."/>
            <person name="Kuo A."/>
            <person name="Mondo S."/>
            <person name="Pangilinan J."/>
            <person name="Riley R."/>
            <person name="Labutti K."/>
            <person name="Andreopoulos B."/>
            <person name="Lipzen A."/>
            <person name="Chen C."/>
            <person name="Yanf M."/>
            <person name="Daum C."/>
            <person name="Ng V."/>
            <person name="Clum A."/>
            <person name="Steindorff A."/>
            <person name="Ohm R."/>
            <person name="Martin F."/>
            <person name="Silar P."/>
            <person name="Natvig D."/>
            <person name="Lalanne C."/>
            <person name="Gautier V."/>
            <person name="Ament-Velasquez S.L."/>
            <person name="Kruys A."/>
            <person name="Hutchinson M.I."/>
            <person name="Powell A.J."/>
            <person name="Barry K."/>
            <person name="Miller A.N."/>
            <person name="Grigoriev I.V."/>
            <person name="Debuchy R."/>
            <person name="Gladieux P."/>
            <person name="Thoren M.H."/>
            <person name="Johannesson H."/>
        </authorList>
    </citation>
    <scope>NUCLEOTIDE SEQUENCE</scope>
    <source>
        <strain evidence="2">CBS 958.72</strain>
    </source>
</reference>
<proteinExistence type="predicted"/>
<dbReference type="Proteomes" id="UP001287356">
    <property type="component" value="Unassembled WGS sequence"/>
</dbReference>
<organism evidence="2 3">
    <name type="scientific">Lasiosphaeria ovina</name>
    <dbReference type="NCBI Taxonomy" id="92902"/>
    <lineage>
        <taxon>Eukaryota</taxon>
        <taxon>Fungi</taxon>
        <taxon>Dikarya</taxon>
        <taxon>Ascomycota</taxon>
        <taxon>Pezizomycotina</taxon>
        <taxon>Sordariomycetes</taxon>
        <taxon>Sordariomycetidae</taxon>
        <taxon>Sordariales</taxon>
        <taxon>Lasiosphaeriaceae</taxon>
        <taxon>Lasiosphaeria</taxon>
    </lineage>
</organism>
<protein>
    <submittedName>
        <fullName evidence="2">Uncharacterized protein</fullName>
    </submittedName>
</protein>
<dbReference type="AlphaFoldDB" id="A0AAE0K552"/>
<feature type="region of interest" description="Disordered" evidence="1">
    <location>
        <begin position="30"/>
        <end position="51"/>
    </location>
</feature>
<sequence>MLHWNLLAKGMTQEQVDAEDRAVIARYEERRERLRREPPTTMPPPNQPRNQKEMYERFRAWDAVGVSRERQNELARMYGFHEKPASTDGHAKNEAVSQLRASRTRQTKDVARKTHSGRITKNAPIRAEARHQIDGAARPNLTCSRSLARGNARHTKRSGQAEGLPDSRLSMGCCQDEASGVC</sequence>
<evidence type="ECO:0000313" key="3">
    <source>
        <dbReference type="Proteomes" id="UP001287356"/>
    </source>
</evidence>
<evidence type="ECO:0000313" key="2">
    <source>
        <dbReference type="EMBL" id="KAK3369802.1"/>
    </source>
</evidence>
<comment type="caution">
    <text evidence="2">The sequence shown here is derived from an EMBL/GenBank/DDBJ whole genome shotgun (WGS) entry which is preliminary data.</text>
</comment>
<evidence type="ECO:0000256" key="1">
    <source>
        <dbReference type="SAM" id="MobiDB-lite"/>
    </source>
</evidence>
<accession>A0AAE0K552</accession>
<feature type="region of interest" description="Disordered" evidence="1">
    <location>
        <begin position="83"/>
        <end position="116"/>
    </location>
</feature>
<reference evidence="2" key="1">
    <citation type="journal article" date="2023" name="Mol. Phylogenet. Evol.">
        <title>Genome-scale phylogeny and comparative genomics of the fungal order Sordariales.</title>
        <authorList>
            <person name="Hensen N."/>
            <person name="Bonometti L."/>
            <person name="Westerberg I."/>
            <person name="Brannstrom I.O."/>
            <person name="Guillou S."/>
            <person name="Cros-Aarteil S."/>
            <person name="Calhoun S."/>
            <person name="Haridas S."/>
            <person name="Kuo A."/>
            <person name="Mondo S."/>
            <person name="Pangilinan J."/>
            <person name="Riley R."/>
            <person name="LaButti K."/>
            <person name="Andreopoulos B."/>
            <person name="Lipzen A."/>
            <person name="Chen C."/>
            <person name="Yan M."/>
            <person name="Daum C."/>
            <person name="Ng V."/>
            <person name="Clum A."/>
            <person name="Steindorff A."/>
            <person name="Ohm R.A."/>
            <person name="Martin F."/>
            <person name="Silar P."/>
            <person name="Natvig D.O."/>
            <person name="Lalanne C."/>
            <person name="Gautier V."/>
            <person name="Ament-Velasquez S.L."/>
            <person name="Kruys A."/>
            <person name="Hutchinson M.I."/>
            <person name="Powell A.J."/>
            <person name="Barry K."/>
            <person name="Miller A.N."/>
            <person name="Grigoriev I.V."/>
            <person name="Debuchy R."/>
            <person name="Gladieux P."/>
            <person name="Hiltunen Thoren M."/>
            <person name="Johannesson H."/>
        </authorList>
    </citation>
    <scope>NUCLEOTIDE SEQUENCE</scope>
    <source>
        <strain evidence="2">CBS 958.72</strain>
    </source>
</reference>
<feature type="region of interest" description="Disordered" evidence="1">
    <location>
        <begin position="140"/>
        <end position="170"/>
    </location>
</feature>
<feature type="compositionally biased region" description="Basic and acidic residues" evidence="1">
    <location>
        <begin position="83"/>
        <end position="93"/>
    </location>
</feature>
<name>A0AAE0K552_9PEZI</name>
<keyword evidence="3" id="KW-1185">Reference proteome</keyword>